<accession>A0ACC0ABV0</accession>
<protein>
    <submittedName>
        <fullName evidence="1">Uncharacterized protein</fullName>
    </submittedName>
</protein>
<sequence length="440" mass="48367">MSSSRENSPDWLRSYQAPYQSAVILSSDSGSPLTDDEDEMNLSRLFKKEPSPVKIEDDQVEEVSGVNETLNVKSPSKKQKPAQTPARKRRRELLHENEGGYFPQSNVNSLSNSASPPSDDEDEMNLGRLLKKEQNPVKIEDDQVKEVSGVNKALNVKSLSKKQKADQTLARKRRRDLLHENEGEKETGGQPLEAEASKKPIAFPVRSFPKEQNHSVWALSSDSESCRESKPVNVDVNCVKRYPLSEYLDTGKDEGAILDDDGESPLEISPAKTPKKQLKRENKALTVESVNAFKNGGNTGDMDVGKDIIEKRSRPNALVECEGDSIDLSGDVGAVGRIEAIVNDFIQLRPLSNVYEAETMVEGTLVGFSFDSDDDADDLSKSALPTNQNEDAEEQSNGKTKKKTQKASGPAGKKAKTAGGKPAKRVRKKSQAPKKSKTKK</sequence>
<reference evidence="2" key="1">
    <citation type="journal article" date="2023" name="Nat. Plants">
        <title>Single-cell RNA sequencing provides a high-resolution roadmap for understanding the multicellular compartmentation of specialized metabolism.</title>
        <authorList>
            <person name="Sun S."/>
            <person name="Shen X."/>
            <person name="Li Y."/>
            <person name="Li Y."/>
            <person name="Wang S."/>
            <person name="Li R."/>
            <person name="Zhang H."/>
            <person name="Shen G."/>
            <person name="Guo B."/>
            <person name="Wei J."/>
            <person name="Xu J."/>
            <person name="St-Pierre B."/>
            <person name="Chen S."/>
            <person name="Sun C."/>
        </authorList>
    </citation>
    <scope>NUCLEOTIDE SEQUENCE [LARGE SCALE GENOMIC DNA]</scope>
</reference>
<evidence type="ECO:0000313" key="2">
    <source>
        <dbReference type="Proteomes" id="UP001060085"/>
    </source>
</evidence>
<name>A0ACC0ABV0_CATRO</name>
<keyword evidence="2" id="KW-1185">Reference proteome</keyword>
<gene>
    <name evidence="1" type="ORF">M9H77_26261</name>
</gene>
<evidence type="ECO:0000313" key="1">
    <source>
        <dbReference type="EMBL" id="KAI5657468.1"/>
    </source>
</evidence>
<dbReference type="EMBL" id="CM044706">
    <property type="protein sequence ID" value="KAI5657468.1"/>
    <property type="molecule type" value="Genomic_DNA"/>
</dbReference>
<proteinExistence type="predicted"/>
<comment type="caution">
    <text evidence="1">The sequence shown here is derived from an EMBL/GenBank/DDBJ whole genome shotgun (WGS) entry which is preliminary data.</text>
</comment>
<organism evidence="1 2">
    <name type="scientific">Catharanthus roseus</name>
    <name type="common">Madagascar periwinkle</name>
    <name type="synonym">Vinca rosea</name>
    <dbReference type="NCBI Taxonomy" id="4058"/>
    <lineage>
        <taxon>Eukaryota</taxon>
        <taxon>Viridiplantae</taxon>
        <taxon>Streptophyta</taxon>
        <taxon>Embryophyta</taxon>
        <taxon>Tracheophyta</taxon>
        <taxon>Spermatophyta</taxon>
        <taxon>Magnoliopsida</taxon>
        <taxon>eudicotyledons</taxon>
        <taxon>Gunneridae</taxon>
        <taxon>Pentapetalae</taxon>
        <taxon>asterids</taxon>
        <taxon>lamiids</taxon>
        <taxon>Gentianales</taxon>
        <taxon>Apocynaceae</taxon>
        <taxon>Rauvolfioideae</taxon>
        <taxon>Vinceae</taxon>
        <taxon>Catharanthinae</taxon>
        <taxon>Catharanthus</taxon>
    </lineage>
</organism>
<dbReference type="Proteomes" id="UP001060085">
    <property type="component" value="Linkage Group LG06"/>
</dbReference>